<dbReference type="Proteomes" id="UP001319861">
    <property type="component" value="Chromosome"/>
</dbReference>
<keyword evidence="2" id="KW-1185">Reference proteome</keyword>
<gene>
    <name evidence="1" type="ORF">SCMU_38560</name>
</gene>
<dbReference type="Pfam" id="PF04832">
    <property type="entry name" value="SOUL"/>
    <property type="match status" value="2"/>
</dbReference>
<dbReference type="EMBL" id="AP024525">
    <property type="protein sequence ID" value="BCT78014.1"/>
    <property type="molecule type" value="Genomic_DNA"/>
</dbReference>
<name>A0ABM7Q0C5_SINCY</name>
<dbReference type="InterPro" id="IPR006917">
    <property type="entry name" value="SOUL_heme-bd"/>
</dbReference>
<accession>A0ABM7Q0C5</accession>
<proteinExistence type="predicted"/>
<dbReference type="Gene3D" id="3.20.80.10">
    <property type="entry name" value="Regulatory factor, effector binding domain"/>
    <property type="match status" value="2"/>
</dbReference>
<dbReference type="SUPFAM" id="SSF55136">
    <property type="entry name" value="Probable bacterial effector-binding domain"/>
    <property type="match status" value="2"/>
</dbReference>
<dbReference type="PANTHER" id="PTHR11220:SF58">
    <property type="entry name" value="SOUL HEME-BINDING FAMILY PROTEIN"/>
    <property type="match status" value="1"/>
</dbReference>
<protein>
    <recommendedName>
        <fullName evidence="3">SOUL heme-binding protein</fullName>
    </recommendedName>
</protein>
<evidence type="ECO:0000313" key="2">
    <source>
        <dbReference type="Proteomes" id="UP001319861"/>
    </source>
</evidence>
<organism evidence="1 2">
    <name type="scientific">Sinomonas cyclohexanicum</name>
    <name type="common">Corynebacterium cyclohexanicum</name>
    <dbReference type="NCBI Taxonomy" id="322009"/>
    <lineage>
        <taxon>Bacteria</taxon>
        <taxon>Bacillati</taxon>
        <taxon>Actinomycetota</taxon>
        <taxon>Actinomycetes</taxon>
        <taxon>Micrococcales</taxon>
        <taxon>Micrococcaceae</taxon>
        <taxon>Sinomonas</taxon>
    </lineage>
</organism>
<dbReference type="RefSeq" id="WP_229230660.1">
    <property type="nucleotide sequence ID" value="NZ_AP024525.1"/>
</dbReference>
<dbReference type="PANTHER" id="PTHR11220">
    <property type="entry name" value="HEME-BINDING PROTEIN-RELATED"/>
    <property type="match status" value="1"/>
</dbReference>
<dbReference type="InterPro" id="IPR011256">
    <property type="entry name" value="Reg_factor_effector_dom_sf"/>
</dbReference>
<evidence type="ECO:0000313" key="1">
    <source>
        <dbReference type="EMBL" id="BCT78014.1"/>
    </source>
</evidence>
<evidence type="ECO:0008006" key="3">
    <source>
        <dbReference type="Google" id="ProtNLM"/>
    </source>
</evidence>
<reference evidence="1 2" key="1">
    <citation type="journal article" date="2021" name="J. Biosci. Bioeng.">
        <title>Identification and characterization of a chc gene cluster responsible for the aromatization pathway of cyclohexanecarboxylate degradation in Sinomonas cyclohexanicum ATCC 51369.</title>
        <authorList>
            <person name="Yamamoto T."/>
            <person name="Hasegawa Y."/>
            <person name="Lau P.C.K."/>
            <person name="Iwaki H."/>
        </authorList>
    </citation>
    <scope>NUCLEOTIDE SEQUENCE [LARGE SCALE GENOMIC DNA]</scope>
    <source>
        <strain evidence="1 2">ATCC 51369</strain>
    </source>
</reference>
<sequence>MTEQQPYELVRRYADFELRRYPAHTLAEVEVAATFDRAGNAAFRHLFNYISGNNTSRQSVAMTAPVLQGAKSPKSQSQKVQMTAPVLQHGPMGDAAGGSDDGPYVVAFVPPAGMTAESAPVPADPRVRIRAVPGSTAAVVRFSGRGTESDFAKRSRELQHALAAAGLRPSGPPRFARFDPPFKPWFLRHNEVIQDVALDRDAGPHAGS</sequence>